<gene>
    <name evidence="1" type="ORF">DdX_10893</name>
</gene>
<sequence length="97" mass="11099">MHFPTNAETIDSHVFCRYSAAISGDLDLSRSVWWKRCYYELALIRQQCLWPSRVGPGQRFACESKAKPRILACDPPTTLGIFLIHARSRLGQIENTM</sequence>
<dbReference type="AlphaFoldDB" id="A0AAD4R1T4"/>
<keyword evidence="2" id="KW-1185">Reference proteome</keyword>
<dbReference type="Proteomes" id="UP001201812">
    <property type="component" value="Unassembled WGS sequence"/>
</dbReference>
<name>A0AAD4R1T4_9BILA</name>
<accession>A0AAD4R1T4</accession>
<proteinExistence type="predicted"/>
<reference evidence="1" key="1">
    <citation type="submission" date="2022-01" db="EMBL/GenBank/DDBJ databases">
        <title>Genome Sequence Resource for Two Populations of Ditylenchus destructor, the Migratory Endoparasitic Phytonematode.</title>
        <authorList>
            <person name="Zhang H."/>
            <person name="Lin R."/>
            <person name="Xie B."/>
        </authorList>
    </citation>
    <scope>NUCLEOTIDE SEQUENCE</scope>
    <source>
        <strain evidence="1">BazhouSP</strain>
    </source>
</reference>
<comment type="caution">
    <text evidence="1">The sequence shown here is derived from an EMBL/GenBank/DDBJ whole genome shotgun (WGS) entry which is preliminary data.</text>
</comment>
<protein>
    <submittedName>
        <fullName evidence="1">Uncharacterized protein</fullName>
    </submittedName>
</protein>
<evidence type="ECO:0000313" key="1">
    <source>
        <dbReference type="EMBL" id="KAI1710214.1"/>
    </source>
</evidence>
<evidence type="ECO:0000313" key="2">
    <source>
        <dbReference type="Proteomes" id="UP001201812"/>
    </source>
</evidence>
<dbReference type="EMBL" id="JAKKPZ010000027">
    <property type="protein sequence ID" value="KAI1710214.1"/>
    <property type="molecule type" value="Genomic_DNA"/>
</dbReference>
<organism evidence="1 2">
    <name type="scientific">Ditylenchus destructor</name>
    <dbReference type="NCBI Taxonomy" id="166010"/>
    <lineage>
        <taxon>Eukaryota</taxon>
        <taxon>Metazoa</taxon>
        <taxon>Ecdysozoa</taxon>
        <taxon>Nematoda</taxon>
        <taxon>Chromadorea</taxon>
        <taxon>Rhabditida</taxon>
        <taxon>Tylenchina</taxon>
        <taxon>Tylenchomorpha</taxon>
        <taxon>Sphaerularioidea</taxon>
        <taxon>Anguinidae</taxon>
        <taxon>Anguininae</taxon>
        <taxon>Ditylenchus</taxon>
    </lineage>
</organism>